<dbReference type="GO" id="GO:0016020">
    <property type="term" value="C:membrane"/>
    <property type="evidence" value="ECO:0007669"/>
    <property type="project" value="UniProtKB-SubCell"/>
</dbReference>
<dbReference type="InterPro" id="IPR005133">
    <property type="entry name" value="PhaG_MnhG_YufB"/>
</dbReference>
<dbReference type="EMBL" id="JPVP01000048">
    <property type="protein sequence ID" value="KGR87216.1"/>
    <property type="molecule type" value="Genomic_DNA"/>
</dbReference>
<dbReference type="NCBIfam" id="NF009314">
    <property type="entry name" value="PRK12674.1-2"/>
    <property type="match status" value="1"/>
</dbReference>
<accession>A0A0A3IR68</accession>
<evidence type="ECO:0000256" key="5">
    <source>
        <dbReference type="SAM" id="Phobius"/>
    </source>
</evidence>
<keyword evidence="3" id="KW-0050">Antiport</keyword>
<evidence type="ECO:0000313" key="6">
    <source>
        <dbReference type="EMBL" id="KGR87216.1"/>
    </source>
</evidence>
<feature type="compositionally biased region" description="Basic and acidic residues" evidence="4">
    <location>
        <begin position="125"/>
        <end position="147"/>
    </location>
</feature>
<evidence type="ECO:0000256" key="2">
    <source>
        <dbReference type="ARBA" id="ARBA00008404"/>
    </source>
</evidence>
<keyword evidence="7" id="KW-1185">Reference proteome</keyword>
<feature type="transmembrane region" description="Helical" evidence="5">
    <location>
        <begin position="68"/>
        <end position="91"/>
    </location>
</feature>
<feature type="transmembrane region" description="Helical" evidence="5">
    <location>
        <begin position="42"/>
        <end position="62"/>
    </location>
</feature>
<dbReference type="RefSeq" id="WP_036151551.1">
    <property type="nucleotide sequence ID" value="NZ_AVCX01000015.1"/>
</dbReference>
<comment type="similarity">
    <text evidence="2">Belongs to the CPA3 antiporters (TC 2.A.63) subunit G family.</text>
</comment>
<dbReference type="NCBIfam" id="NF009236">
    <property type="entry name" value="PRK12586.1"/>
    <property type="match status" value="1"/>
</dbReference>
<feature type="region of interest" description="Disordered" evidence="4">
    <location>
        <begin position="113"/>
        <end position="147"/>
    </location>
</feature>
<dbReference type="AlphaFoldDB" id="A0A0A3IR68"/>
<dbReference type="PANTHER" id="PTHR34703">
    <property type="entry name" value="ANTIPORTER SUBUNIT MNHG2-RELATED"/>
    <property type="match status" value="1"/>
</dbReference>
<dbReference type="GO" id="GO:0015385">
    <property type="term" value="F:sodium:proton antiporter activity"/>
    <property type="evidence" value="ECO:0007669"/>
    <property type="project" value="TreeGrafter"/>
</dbReference>
<evidence type="ECO:0000256" key="3">
    <source>
        <dbReference type="ARBA" id="ARBA00022449"/>
    </source>
</evidence>
<dbReference type="OrthoDB" id="9806575at2"/>
<dbReference type="NCBIfam" id="TIGR01300">
    <property type="entry name" value="CPA3_mnhG_phaG"/>
    <property type="match status" value="1"/>
</dbReference>
<dbReference type="STRING" id="1220589.CD32_04090"/>
<gene>
    <name evidence="6" type="ORF">CD32_04090</name>
</gene>
<keyword evidence="5" id="KW-0472">Membrane</keyword>
<feature type="transmembrane region" description="Helical" evidence="5">
    <location>
        <begin position="6"/>
        <end position="30"/>
    </location>
</feature>
<evidence type="ECO:0000313" key="7">
    <source>
        <dbReference type="Proteomes" id="UP000030437"/>
    </source>
</evidence>
<organism evidence="6 7">
    <name type="scientific">Lysinibacillus odysseyi 34hs-1 = NBRC 100172</name>
    <dbReference type="NCBI Taxonomy" id="1220589"/>
    <lineage>
        <taxon>Bacteria</taxon>
        <taxon>Bacillati</taxon>
        <taxon>Bacillota</taxon>
        <taxon>Bacilli</taxon>
        <taxon>Bacillales</taxon>
        <taxon>Bacillaceae</taxon>
        <taxon>Lysinibacillus</taxon>
    </lineage>
</organism>
<name>A0A0A3IR68_9BACI</name>
<comment type="subcellular location">
    <subcellularLocation>
        <location evidence="1">Membrane</location>
        <topology evidence="1">Multi-pass membrane protein</topology>
    </subcellularLocation>
</comment>
<evidence type="ECO:0000256" key="4">
    <source>
        <dbReference type="SAM" id="MobiDB-lite"/>
    </source>
</evidence>
<reference evidence="6 7" key="1">
    <citation type="submission" date="2014-02" db="EMBL/GenBank/DDBJ databases">
        <title>Draft genome sequence of Lysinibacillus odysseyi NBRC 100172.</title>
        <authorList>
            <person name="Zhang F."/>
            <person name="Wang G."/>
            <person name="Zhang L."/>
        </authorList>
    </citation>
    <scope>NUCLEOTIDE SEQUENCE [LARGE SCALE GENOMIC DNA]</scope>
    <source>
        <strain evidence="6 7">NBRC 100172</strain>
    </source>
</reference>
<dbReference type="eggNOG" id="COG1320">
    <property type="taxonomic scope" value="Bacteria"/>
</dbReference>
<protein>
    <submittedName>
        <fullName evidence="6">Cation:proton antiporter</fullName>
    </submittedName>
</protein>
<proteinExistence type="inferred from homology"/>
<sequence length="147" mass="16075">MSESQGIEWIAVLLILFGSIVSVISAFGMLRLPDVYTRSHAATKSATLSVLCCLLGAFIYFWSHDGYVSVRLILGIIFTFITAPVAGHLVCRAAYRSRVPLAEGSGEDALKTVLFGNETEEEPENGSKVKQAVEREVPSEKKDHNQT</sequence>
<dbReference type="Pfam" id="PF03334">
    <property type="entry name" value="PhaG_MnhG_YufB"/>
    <property type="match status" value="1"/>
</dbReference>
<comment type="caution">
    <text evidence="6">The sequence shown here is derived from an EMBL/GenBank/DDBJ whole genome shotgun (WGS) entry which is preliminary data.</text>
</comment>
<keyword evidence="5" id="KW-1133">Transmembrane helix</keyword>
<dbReference type="PANTHER" id="PTHR34703:SF1">
    <property type="entry name" value="ANTIPORTER SUBUNIT MNHG2-RELATED"/>
    <property type="match status" value="1"/>
</dbReference>
<keyword evidence="3" id="KW-0813">Transport</keyword>
<dbReference type="Proteomes" id="UP000030437">
    <property type="component" value="Unassembled WGS sequence"/>
</dbReference>
<evidence type="ECO:0000256" key="1">
    <source>
        <dbReference type="ARBA" id="ARBA00004141"/>
    </source>
</evidence>
<keyword evidence="5" id="KW-0812">Transmembrane</keyword>